<comment type="subcellular location">
    <subcellularLocation>
        <location evidence="1 9">Nucleus</location>
    </subcellularLocation>
</comment>
<dbReference type="Pfam" id="PF06203">
    <property type="entry name" value="CCT"/>
    <property type="match status" value="1"/>
</dbReference>
<comment type="caution">
    <text evidence="13">The sequence shown here is derived from an EMBL/GenBank/DDBJ whole genome shotgun (WGS) entry which is preliminary data.</text>
</comment>
<proteinExistence type="inferred from homology"/>
<feature type="domain" description="CCT" evidence="12">
    <location>
        <begin position="631"/>
        <end position="673"/>
    </location>
</feature>
<name>A0AAV8T336_9ROSI</name>
<accession>A0AAV8T336</accession>
<comment type="caution">
    <text evidence="8">Lacks conserved residue(s) required for the propagation of feature annotation.</text>
</comment>
<protein>
    <recommendedName>
        <fullName evidence="15">Two-component response regulator-like APRR5</fullName>
    </recommendedName>
</protein>
<dbReference type="PROSITE" id="PS51017">
    <property type="entry name" value="CCT"/>
    <property type="match status" value="1"/>
</dbReference>
<dbReference type="PANTHER" id="PTHR43874">
    <property type="entry name" value="TWO-COMPONENT RESPONSE REGULATOR"/>
    <property type="match status" value="1"/>
</dbReference>
<keyword evidence="4" id="KW-0805">Transcription regulation</keyword>
<evidence type="ECO:0000256" key="8">
    <source>
        <dbReference type="PROSITE-ProRule" id="PRU00169"/>
    </source>
</evidence>
<evidence type="ECO:0000256" key="3">
    <source>
        <dbReference type="ARBA" id="ARBA00023012"/>
    </source>
</evidence>
<dbReference type="AlphaFoldDB" id="A0AAV8T336"/>
<dbReference type="Gene3D" id="3.40.50.2300">
    <property type="match status" value="1"/>
</dbReference>
<dbReference type="Proteomes" id="UP001159364">
    <property type="component" value="Linkage Group LG07"/>
</dbReference>
<evidence type="ECO:0000256" key="5">
    <source>
        <dbReference type="ARBA" id="ARBA00023108"/>
    </source>
</evidence>
<reference evidence="13 14" key="1">
    <citation type="submission" date="2021-09" db="EMBL/GenBank/DDBJ databases">
        <title>Genomic insights and catalytic innovation underlie evolution of tropane alkaloids biosynthesis.</title>
        <authorList>
            <person name="Wang Y.-J."/>
            <person name="Tian T."/>
            <person name="Huang J.-P."/>
            <person name="Huang S.-X."/>
        </authorList>
    </citation>
    <scope>NUCLEOTIDE SEQUENCE [LARGE SCALE GENOMIC DNA]</scope>
    <source>
        <strain evidence="13">KIB-2018</strain>
        <tissue evidence="13">Leaf</tissue>
    </source>
</reference>
<dbReference type="Pfam" id="PF00072">
    <property type="entry name" value="Response_reg"/>
    <property type="match status" value="1"/>
</dbReference>
<evidence type="ECO:0000256" key="1">
    <source>
        <dbReference type="ARBA" id="ARBA00004123"/>
    </source>
</evidence>
<evidence type="ECO:0000259" key="11">
    <source>
        <dbReference type="PROSITE" id="PS50110"/>
    </source>
</evidence>
<dbReference type="SUPFAM" id="SSF52172">
    <property type="entry name" value="CheY-like"/>
    <property type="match status" value="1"/>
</dbReference>
<keyword evidence="14" id="KW-1185">Reference proteome</keyword>
<dbReference type="GO" id="GO:0048511">
    <property type="term" value="P:rhythmic process"/>
    <property type="evidence" value="ECO:0007669"/>
    <property type="project" value="UniProtKB-KW"/>
</dbReference>
<feature type="compositionally biased region" description="Acidic residues" evidence="10">
    <location>
        <begin position="24"/>
        <end position="33"/>
    </location>
</feature>
<feature type="region of interest" description="Disordered" evidence="10">
    <location>
        <begin position="657"/>
        <end position="684"/>
    </location>
</feature>
<evidence type="ECO:0000313" key="14">
    <source>
        <dbReference type="Proteomes" id="UP001159364"/>
    </source>
</evidence>
<comment type="similarity">
    <text evidence="2">Belongs to the ARR-like family.</text>
</comment>
<evidence type="ECO:0000259" key="12">
    <source>
        <dbReference type="PROSITE" id="PS51017"/>
    </source>
</evidence>
<evidence type="ECO:0000256" key="7">
    <source>
        <dbReference type="ARBA" id="ARBA00023242"/>
    </source>
</evidence>
<evidence type="ECO:0000313" key="13">
    <source>
        <dbReference type="EMBL" id="KAJ8760789.1"/>
    </source>
</evidence>
<feature type="region of interest" description="Disordered" evidence="10">
    <location>
        <begin position="1"/>
        <end position="51"/>
    </location>
</feature>
<dbReference type="SMART" id="SM00448">
    <property type="entry name" value="REC"/>
    <property type="match status" value="1"/>
</dbReference>
<evidence type="ECO:0000256" key="10">
    <source>
        <dbReference type="SAM" id="MobiDB-lite"/>
    </source>
</evidence>
<evidence type="ECO:0000256" key="6">
    <source>
        <dbReference type="ARBA" id="ARBA00023163"/>
    </source>
</evidence>
<keyword evidence="7 9" id="KW-0539">Nucleus</keyword>
<keyword evidence="3" id="KW-0902">Two-component regulatory system</keyword>
<feature type="compositionally biased region" description="Low complexity" evidence="10">
    <location>
        <begin position="510"/>
        <end position="522"/>
    </location>
</feature>
<dbReference type="InterPro" id="IPR011006">
    <property type="entry name" value="CheY-like_superfamily"/>
</dbReference>
<keyword evidence="6" id="KW-0804">Transcription</keyword>
<dbReference type="CDD" id="cd17582">
    <property type="entry name" value="psREC_PRR"/>
    <property type="match status" value="1"/>
</dbReference>
<evidence type="ECO:0000256" key="2">
    <source>
        <dbReference type="ARBA" id="ARBA00010330"/>
    </source>
</evidence>
<keyword evidence="5" id="KW-0090">Biological rhythms</keyword>
<dbReference type="GO" id="GO:0005634">
    <property type="term" value="C:nucleus"/>
    <property type="evidence" value="ECO:0007669"/>
    <property type="project" value="UniProtKB-SubCell"/>
</dbReference>
<dbReference type="InterPro" id="IPR045279">
    <property type="entry name" value="ARR-like"/>
</dbReference>
<sequence>MGEAVLEAVRRSENEMSEEREREGEEEYTETETGESNMNTKKKKEGDGSNDCELSRWENLFPKMVLRVLLVEADDSTRQIIAALLRKCSYTVTAVPDGLKAWEILRGRPHNIDIILSEIDLPLISGYALLTLIMEHEICKNVPVIMMSSQDSISTVYKCMLRGAADYLVKPIRRNELRNLWQHLWRRQYSLAAGSCPQDESVGQGKLEDSYENNASTNNSIGDMACIKTSRGCIEKGNDAQSSCTKPDLEAENAHTKYVQDNMQPLWVKFLLNDTKMQKHKVKINFGKQLLMHESEAGGSSDAARTKFNKMNVDGNIGSESQAINANIACEACGDNDVLINYSRKAIDFMGASGNQIYSSNNAEDNLDSSPYLDLSLKTSQPNGFGIQVAEERRSLRHSIASAFMPYTNKALQPLHPPLSILYNQRELGAHSERRLSNTSDGDSDAPCPTSITQRSFVSLATGQTKETDIATSCPQQVLHSIQIPSHGLGFNNQSTEHCSPLPPTFCKQSSSSPMPNPSSASHLDPNFKVSRFHQSKFGSNFENLYEQLGQNRNDPTSRNLVKDQKLDSFKDHGHTSTTDSVSHLNSIGYESVCGINRDGDPASLVRTATESKNEIDAFIHDGSFLRSIQREAALTKFRLKRKERCYEKKVRYESRKKLAEQRPRVKGQFVRQAQNSPPPIEIG</sequence>
<dbReference type="GO" id="GO:0009736">
    <property type="term" value="P:cytokinin-activated signaling pathway"/>
    <property type="evidence" value="ECO:0007669"/>
    <property type="project" value="InterPro"/>
</dbReference>
<feature type="region of interest" description="Disordered" evidence="10">
    <location>
        <begin position="432"/>
        <end position="451"/>
    </location>
</feature>
<feature type="region of interest" description="Disordered" evidence="10">
    <location>
        <begin position="503"/>
        <end position="524"/>
    </location>
</feature>
<evidence type="ECO:0000256" key="4">
    <source>
        <dbReference type="ARBA" id="ARBA00023015"/>
    </source>
</evidence>
<dbReference type="EMBL" id="JAIWQS010000007">
    <property type="protein sequence ID" value="KAJ8760789.1"/>
    <property type="molecule type" value="Genomic_DNA"/>
</dbReference>
<dbReference type="InterPro" id="IPR001789">
    <property type="entry name" value="Sig_transdc_resp-reg_receiver"/>
</dbReference>
<dbReference type="InterPro" id="IPR010402">
    <property type="entry name" value="CCT_domain"/>
</dbReference>
<feature type="compositionally biased region" description="Basic and acidic residues" evidence="10">
    <location>
        <begin position="8"/>
        <end position="23"/>
    </location>
</feature>
<gene>
    <name evidence="13" type="ORF">K2173_021827</name>
</gene>
<dbReference type="PROSITE" id="PS50110">
    <property type="entry name" value="RESPONSE_REGULATORY"/>
    <property type="match status" value="1"/>
</dbReference>
<evidence type="ECO:0000256" key="9">
    <source>
        <dbReference type="PROSITE-ProRule" id="PRU00357"/>
    </source>
</evidence>
<dbReference type="PANTHER" id="PTHR43874:SF95">
    <property type="entry name" value="TWO-COMPONENT RESPONSE REGULATOR-LIKE APRR5"/>
    <property type="match status" value="1"/>
</dbReference>
<feature type="domain" description="Response regulatory" evidence="11">
    <location>
        <begin position="67"/>
        <end position="185"/>
    </location>
</feature>
<evidence type="ECO:0008006" key="15">
    <source>
        <dbReference type="Google" id="ProtNLM"/>
    </source>
</evidence>
<organism evidence="13 14">
    <name type="scientific">Erythroxylum novogranatense</name>
    <dbReference type="NCBI Taxonomy" id="1862640"/>
    <lineage>
        <taxon>Eukaryota</taxon>
        <taxon>Viridiplantae</taxon>
        <taxon>Streptophyta</taxon>
        <taxon>Embryophyta</taxon>
        <taxon>Tracheophyta</taxon>
        <taxon>Spermatophyta</taxon>
        <taxon>Magnoliopsida</taxon>
        <taxon>eudicotyledons</taxon>
        <taxon>Gunneridae</taxon>
        <taxon>Pentapetalae</taxon>
        <taxon>rosids</taxon>
        <taxon>fabids</taxon>
        <taxon>Malpighiales</taxon>
        <taxon>Erythroxylaceae</taxon>
        <taxon>Erythroxylum</taxon>
    </lineage>
</organism>
<dbReference type="GO" id="GO:0000160">
    <property type="term" value="P:phosphorelay signal transduction system"/>
    <property type="evidence" value="ECO:0007669"/>
    <property type="project" value="UniProtKB-KW"/>
</dbReference>